<proteinExistence type="predicted"/>
<evidence type="ECO:0000313" key="2">
    <source>
        <dbReference type="Proteomes" id="UP001148838"/>
    </source>
</evidence>
<gene>
    <name evidence="1" type="ORF">ANN_00302</name>
</gene>
<sequence>MEALRNQNEARKFYREVNNIRRPFNCKNTLVKDEQGQIISEDKEICERWRRYFDGILNVSNPQENVSSEEHQECELHDNQNPPTIEEIRIALNKLKNNKAPGTDNIPAELFKRGGVKLEQQLLDIVDSVWIQEKMPQQ</sequence>
<dbReference type="Proteomes" id="UP001148838">
    <property type="component" value="Unassembled WGS sequence"/>
</dbReference>
<accession>A0ABQ8TTB0</accession>
<organism evidence="1 2">
    <name type="scientific">Periplaneta americana</name>
    <name type="common">American cockroach</name>
    <name type="synonym">Blatta americana</name>
    <dbReference type="NCBI Taxonomy" id="6978"/>
    <lineage>
        <taxon>Eukaryota</taxon>
        <taxon>Metazoa</taxon>
        <taxon>Ecdysozoa</taxon>
        <taxon>Arthropoda</taxon>
        <taxon>Hexapoda</taxon>
        <taxon>Insecta</taxon>
        <taxon>Pterygota</taxon>
        <taxon>Neoptera</taxon>
        <taxon>Polyneoptera</taxon>
        <taxon>Dictyoptera</taxon>
        <taxon>Blattodea</taxon>
        <taxon>Blattoidea</taxon>
        <taxon>Blattidae</taxon>
        <taxon>Blattinae</taxon>
        <taxon>Periplaneta</taxon>
    </lineage>
</organism>
<dbReference type="EMBL" id="JAJSOF020000003">
    <property type="protein sequence ID" value="KAJ4448910.1"/>
    <property type="molecule type" value="Genomic_DNA"/>
</dbReference>
<comment type="caution">
    <text evidence="1">The sequence shown here is derived from an EMBL/GenBank/DDBJ whole genome shotgun (WGS) entry which is preliminary data.</text>
</comment>
<evidence type="ECO:0000313" key="1">
    <source>
        <dbReference type="EMBL" id="KAJ4448910.1"/>
    </source>
</evidence>
<protein>
    <submittedName>
        <fullName evidence="1">Uncharacterized protein</fullName>
    </submittedName>
</protein>
<keyword evidence="2" id="KW-1185">Reference proteome</keyword>
<name>A0ABQ8TTB0_PERAM</name>
<reference evidence="1 2" key="1">
    <citation type="journal article" date="2022" name="Allergy">
        <title>Genome assembly and annotation of Periplaneta americana reveal a comprehensive cockroach allergen profile.</title>
        <authorList>
            <person name="Wang L."/>
            <person name="Xiong Q."/>
            <person name="Saelim N."/>
            <person name="Wang L."/>
            <person name="Nong W."/>
            <person name="Wan A.T."/>
            <person name="Shi M."/>
            <person name="Liu X."/>
            <person name="Cao Q."/>
            <person name="Hui J.H.L."/>
            <person name="Sookrung N."/>
            <person name="Leung T.F."/>
            <person name="Tungtrongchitr A."/>
            <person name="Tsui S.K.W."/>
        </authorList>
    </citation>
    <scope>NUCLEOTIDE SEQUENCE [LARGE SCALE GENOMIC DNA]</scope>
    <source>
        <strain evidence="1">PWHHKU_190912</strain>
    </source>
</reference>